<reference evidence="2 3" key="1">
    <citation type="journal article" date="2016" name="Nat. Commun.">
        <title>Thousands of microbial genomes shed light on interconnected biogeochemical processes in an aquifer system.</title>
        <authorList>
            <person name="Anantharaman K."/>
            <person name="Brown C.T."/>
            <person name="Hug L.A."/>
            <person name="Sharon I."/>
            <person name="Castelle C.J."/>
            <person name="Probst A.J."/>
            <person name="Thomas B.C."/>
            <person name="Singh A."/>
            <person name="Wilkins M.J."/>
            <person name="Karaoz U."/>
            <person name="Brodie E.L."/>
            <person name="Williams K.H."/>
            <person name="Hubbard S.S."/>
            <person name="Banfield J.F."/>
        </authorList>
    </citation>
    <scope>NUCLEOTIDE SEQUENCE [LARGE SCALE GENOMIC DNA]</scope>
</reference>
<protein>
    <recommendedName>
        <fullName evidence="4">DUF11 domain-containing protein</fullName>
    </recommendedName>
</protein>
<accession>A0A1F7W865</accession>
<comment type="caution">
    <text evidence="2">The sequence shown here is derived from an EMBL/GenBank/DDBJ whole genome shotgun (WGS) entry which is preliminary data.</text>
</comment>
<evidence type="ECO:0000256" key="1">
    <source>
        <dbReference type="SAM" id="Phobius"/>
    </source>
</evidence>
<evidence type="ECO:0000313" key="2">
    <source>
        <dbReference type="EMBL" id="OGL98992.1"/>
    </source>
</evidence>
<gene>
    <name evidence="2" type="ORF">A2318_03815</name>
</gene>
<proteinExistence type="predicted"/>
<name>A0A1F7W865_9BACT</name>
<dbReference type="STRING" id="1802421.A2318_03815"/>
<organism evidence="2 3">
    <name type="scientific">Candidatus Uhrbacteria bacterium RIFOXYB2_FULL_45_11</name>
    <dbReference type="NCBI Taxonomy" id="1802421"/>
    <lineage>
        <taxon>Bacteria</taxon>
        <taxon>Candidatus Uhriibacteriota</taxon>
    </lineage>
</organism>
<evidence type="ECO:0008006" key="4">
    <source>
        <dbReference type="Google" id="ProtNLM"/>
    </source>
</evidence>
<keyword evidence="1" id="KW-1133">Transmembrane helix</keyword>
<dbReference type="EMBL" id="MGFD01000016">
    <property type="protein sequence ID" value="OGL98992.1"/>
    <property type="molecule type" value="Genomic_DNA"/>
</dbReference>
<sequence>MTVEPKKIHTLKGEPLKTPHSLFGHMVYLSIHPGRLILLPFKHWFEKHYSGKYKFDRAVFSFDLALIGSVISLFLIALFLILVPPKQFRDDISFHATVAPHEVVSGASSTLVITYQNNTNEPLRNPKLTLTFPKHFLLQSASANETNVNTQNIPLQDIPVDGTGTIHVQGVMFGDVRGEQTFGSTLAFTHGKETDVLDQKTAYYTFSPTHSTLSLDLTLPEQVISSQTMSGVITYKNTGSIDYKKIQIKPEWPDGFTFKDASAQMQNGSFVVSNIKAGSSGSIHFTGKLGTVPDQLSFRFLPSFTFETDQYKQEVLTKNVSILPAQIQLTQFVETNILTPGTDATFHIVYKHVGKEVLRNVEITFTSRDPFIAKQTHRVLNIDTINPGDEKDLAFQIPIRNSVATSLLTSYENIHVRTNATARYSLDRLQNEQLTTSSDELKTPLTTPLNIESFARYTSPGGDQIGRGPLPPRVGQKTSYWIFWNVDGTTNPLQNTVMEGTLPANVSFSGNTTASEDEGVTFDPVTRKITWDLAQIPPTLNPESKVYSVAFEVILIPKTEQIGSPALLLQNTSFQGKDAVTGVTQNVSKPNITTSLQSDTMAKNKAIVR</sequence>
<keyword evidence="1" id="KW-0812">Transmembrane</keyword>
<keyword evidence="1" id="KW-0472">Membrane</keyword>
<evidence type="ECO:0000313" key="3">
    <source>
        <dbReference type="Proteomes" id="UP000177331"/>
    </source>
</evidence>
<feature type="transmembrane region" description="Helical" evidence="1">
    <location>
        <begin position="62"/>
        <end position="83"/>
    </location>
</feature>
<dbReference type="Proteomes" id="UP000177331">
    <property type="component" value="Unassembled WGS sequence"/>
</dbReference>
<dbReference type="AlphaFoldDB" id="A0A1F7W865"/>